<accession>A0ABY4X5S7</accession>
<organism evidence="1 2">
    <name type="scientific">Sphingomonas morindae</name>
    <dbReference type="NCBI Taxonomy" id="1541170"/>
    <lineage>
        <taxon>Bacteria</taxon>
        <taxon>Pseudomonadati</taxon>
        <taxon>Pseudomonadota</taxon>
        <taxon>Alphaproteobacteria</taxon>
        <taxon>Sphingomonadales</taxon>
        <taxon>Sphingomonadaceae</taxon>
        <taxon>Sphingomonas</taxon>
    </lineage>
</organism>
<reference evidence="1" key="1">
    <citation type="journal article" date="2022" name="Toxins">
        <title>Genomic Analysis of Sphingopyxis sp. USTB-05 for Biodegrading Cyanobacterial Hepatotoxins.</title>
        <authorList>
            <person name="Liu C."/>
            <person name="Xu Q."/>
            <person name="Zhao Z."/>
            <person name="Zhang H."/>
            <person name="Liu X."/>
            <person name="Yin C."/>
            <person name="Liu Y."/>
            <person name="Yan H."/>
        </authorList>
    </citation>
    <scope>NUCLEOTIDE SEQUENCE</scope>
    <source>
        <strain evidence="1">NBD5</strain>
    </source>
</reference>
<evidence type="ECO:0008006" key="3">
    <source>
        <dbReference type="Google" id="ProtNLM"/>
    </source>
</evidence>
<evidence type="ECO:0000313" key="1">
    <source>
        <dbReference type="EMBL" id="USI72268.1"/>
    </source>
</evidence>
<dbReference type="Proteomes" id="UP001056937">
    <property type="component" value="Chromosome 1"/>
</dbReference>
<protein>
    <recommendedName>
        <fullName evidence="3">Flap endonuclease-1-like 5' DNA nuclease</fullName>
    </recommendedName>
</protein>
<dbReference type="RefSeq" id="WP_252166077.1">
    <property type="nucleotide sequence ID" value="NZ_CP084930.1"/>
</dbReference>
<sequence length="165" mass="17922">MMGFTANQWAILVLVLVLGWLLGLVSRSGGGRWRRQYEIERAARVDAESRLTAAERRAVELERRPAVAPVAAAPVAATAAPAATLAPVPESLTRIEGIDEERALRLHEAGIHGYADLAALSDSDAALLEERTRLAPGTIARLHWREQAAALRDGTPYKPRKLGFL</sequence>
<dbReference type="EMBL" id="CP084930">
    <property type="protein sequence ID" value="USI72268.1"/>
    <property type="molecule type" value="Genomic_DNA"/>
</dbReference>
<gene>
    <name evidence="1" type="ORF">LHA26_13330</name>
</gene>
<dbReference type="SUPFAM" id="SSF158702">
    <property type="entry name" value="Sec63 N-terminal domain-like"/>
    <property type="match status" value="1"/>
</dbReference>
<name>A0ABY4X5S7_9SPHN</name>
<dbReference type="Gene3D" id="1.10.150.20">
    <property type="entry name" value="5' to 3' exonuclease, C-terminal subdomain"/>
    <property type="match status" value="1"/>
</dbReference>
<proteinExistence type="predicted"/>
<keyword evidence="2" id="KW-1185">Reference proteome</keyword>
<evidence type="ECO:0000313" key="2">
    <source>
        <dbReference type="Proteomes" id="UP001056937"/>
    </source>
</evidence>